<evidence type="ECO:0000259" key="2">
    <source>
        <dbReference type="PROSITE" id="PS50041"/>
    </source>
</evidence>
<dbReference type="CDD" id="cd00037">
    <property type="entry name" value="CLECT"/>
    <property type="match status" value="1"/>
</dbReference>
<dbReference type="Pfam" id="PF00059">
    <property type="entry name" value="Lectin_C"/>
    <property type="match status" value="1"/>
</dbReference>
<dbReference type="SUPFAM" id="SSF56436">
    <property type="entry name" value="C-type lectin-like"/>
    <property type="match status" value="1"/>
</dbReference>
<organism evidence="3 4">
    <name type="scientific">Crassostrea virginica</name>
    <name type="common">Eastern oyster</name>
    <dbReference type="NCBI Taxonomy" id="6565"/>
    <lineage>
        <taxon>Eukaryota</taxon>
        <taxon>Metazoa</taxon>
        <taxon>Spiralia</taxon>
        <taxon>Lophotrochozoa</taxon>
        <taxon>Mollusca</taxon>
        <taxon>Bivalvia</taxon>
        <taxon>Autobranchia</taxon>
        <taxon>Pteriomorphia</taxon>
        <taxon>Ostreida</taxon>
        <taxon>Ostreoidea</taxon>
        <taxon>Ostreidae</taxon>
        <taxon>Crassostrea</taxon>
    </lineage>
</organism>
<dbReference type="SMART" id="SM00034">
    <property type="entry name" value="CLECT"/>
    <property type="match status" value="1"/>
</dbReference>
<dbReference type="PANTHER" id="PTHR22803">
    <property type="entry name" value="MANNOSE, PHOSPHOLIPASE, LECTIN RECEPTOR RELATED"/>
    <property type="match status" value="1"/>
</dbReference>
<evidence type="ECO:0000313" key="4">
    <source>
        <dbReference type="RefSeq" id="XP_022337452.1"/>
    </source>
</evidence>
<dbReference type="PROSITE" id="PS50041">
    <property type="entry name" value="C_TYPE_LECTIN_2"/>
    <property type="match status" value="1"/>
</dbReference>
<dbReference type="InterPro" id="IPR050111">
    <property type="entry name" value="C-type_lectin/snaclec_domain"/>
</dbReference>
<dbReference type="AlphaFoldDB" id="A0A8B8E9W9"/>
<sequence length="166" mass="18401">MWSAALCLCLLFPLYSYAEKPTSCRPGWVHGGDSCYLIRSMTQQWAGAKTVCDFLGAKLLAIESSAENEFIKSELTALTVNHSGSDKDLPPKYWTSGTDFQTPGTWLWGKDVPFGFSSWAGGQPMTHHCLAIDPQNQYTWVAEDCERSTNFICEIHLASSHDTLIG</sequence>
<feature type="domain" description="C-type lectin" evidence="2">
    <location>
        <begin position="31"/>
        <end position="154"/>
    </location>
</feature>
<keyword evidence="3" id="KW-1185">Reference proteome</keyword>
<evidence type="ECO:0000256" key="1">
    <source>
        <dbReference type="SAM" id="SignalP"/>
    </source>
</evidence>
<keyword evidence="1" id="KW-0732">Signal</keyword>
<dbReference type="Proteomes" id="UP000694844">
    <property type="component" value="Chromosome 5"/>
</dbReference>
<evidence type="ECO:0000313" key="3">
    <source>
        <dbReference type="Proteomes" id="UP000694844"/>
    </source>
</evidence>
<dbReference type="Gene3D" id="3.10.100.10">
    <property type="entry name" value="Mannose-Binding Protein A, subunit A"/>
    <property type="match status" value="1"/>
</dbReference>
<proteinExistence type="predicted"/>
<dbReference type="InterPro" id="IPR001304">
    <property type="entry name" value="C-type_lectin-like"/>
</dbReference>
<reference evidence="4" key="1">
    <citation type="submission" date="2025-08" db="UniProtKB">
        <authorList>
            <consortium name="RefSeq"/>
        </authorList>
    </citation>
    <scope>IDENTIFICATION</scope>
    <source>
        <tissue evidence="4">Whole sample</tissue>
    </source>
</reference>
<dbReference type="KEGG" id="cvn:111133387"/>
<feature type="signal peptide" evidence="1">
    <location>
        <begin position="1"/>
        <end position="18"/>
    </location>
</feature>
<dbReference type="GeneID" id="111133387"/>
<accession>A0A8B8E9W9</accession>
<feature type="chain" id="PRO_5034794414" evidence="1">
    <location>
        <begin position="19"/>
        <end position="166"/>
    </location>
</feature>
<dbReference type="OrthoDB" id="6095099at2759"/>
<dbReference type="InterPro" id="IPR016187">
    <property type="entry name" value="CTDL_fold"/>
</dbReference>
<name>A0A8B8E9W9_CRAVI</name>
<gene>
    <name evidence="4" type="primary">LOC111133387</name>
</gene>
<protein>
    <submittedName>
        <fullName evidence="4">Galactose-specific lectin nattectin-like</fullName>
    </submittedName>
</protein>
<dbReference type="InterPro" id="IPR016186">
    <property type="entry name" value="C-type_lectin-like/link_sf"/>
</dbReference>
<dbReference type="RefSeq" id="XP_022337452.1">
    <property type="nucleotide sequence ID" value="XM_022481744.1"/>
</dbReference>